<comment type="similarity">
    <text evidence="2">Belongs to the VPS13 family.</text>
</comment>
<feature type="region of interest" description="Disordered" evidence="10">
    <location>
        <begin position="2605"/>
        <end position="2659"/>
    </location>
</feature>
<evidence type="ECO:0000256" key="1">
    <source>
        <dbReference type="ARBA" id="ARBA00004141"/>
    </source>
</evidence>
<keyword evidence="7 11" id="KW-0472">Membrane</keyword>
<feature type="region of interest" description="Disordered" evidence="10">
    <location>
        <begin position="4730"/>
        <end position="4750"/>
    </location>
</feature>
<evidence type="ECO:0000256" key="8">
    <source>
        <dbReference type="ARBA" id="ARBA00023180"/>
    </source>
</evidence>
<feature type="compositionally biased region" description="Basic and acidic residues" evidence="10">
    <location>
        <begin position="2308"/>
        <end position="2321"/>
    </location>
</feature>
<feature type="region of interest" description="Disordered" evidence="10">
    <location>
        <begin position="1786"/>
        <end position="1815"/>
    </location>
</feature>
<evidence type="ECO:0000256" key="6">
    <source>
        <dbReference type="ARBA" id="ARBA00023055"/>
    </source>
</evidence>
<dbReference type="GO" id="GO:0006869">
    <property type="term" value="P:lipid transport"/>
    <property type="evidence" value="ECO:0007669"/>
    <property type="project" value="UniProtKB-KW"/>
</dbReference>
<protein>
    <submittedName>
        <fullName evidence="13">Vacuolar protein sorting-associated protein 13C</fullName>
    </submittedName>
</protein>
<dbReference type="Pfam" id="PF01094">
    <property type="entry name" value="ANF_receptor"/>
    <property type="match status" value="1"/>
</dbReference>
<dbReference type="GO" id="GO:0006623">
    <property type="term" value="P:protein targeting to vacuole"/>
    <property type="evidence" value="ECO:0007669"/>
    <property type="project" value="TreeGrafter"/>
</dbReference>
<dbReference type="PRINTS" id="PR01176">
    <property type="entry name" value="GABABRECEPTR"/>
</dbReference>
<dbReference type="Pfam" id="PF25033">
    <property type="entry name" value="VPS13_M"/>
    <property type="match status" value="2"/>
</dbReference>
<dbReference type="Pfam" id="PF00003">
    <property type="entry name" value="7tm_3"/>
    <property type="match status" value="1"/>
</dbReference>
<organism evidence="13 14">
    <name type="scientific">Stylophora pistillata</name>
    <name type="common">Smooth cauliflower coral</name>
    <dbReference type="NCBI Taxonomy" id="50429"/>
    <lineage>
        <taxon>Eukaryota</taxon>
        <taxon>Metazoa</taxon>
        <taxon>Cnidaria</taxon>
        <taxon>Anthozoa</taxon>
        <taxon>Hexacorallia</taxon>
        <taxon>Scleractinia</taxon>
        <taxon>Astrocoeniina</taxon>
        <taxon>Pocilloporidae</taxon>
        <taxon>Stylophora</taxon>
    </lineage>
</organism>
<dbReference type="InterPro" id="IPR026854">
    <property type="entry name" value="VPS13_N"/>
</dbReference>
<dbReference type="InterPro" id="IPR056747">
    <property type="entry name" value="VPS13-like_M"/>
</dbReference>
<feature type="transmembrane region" description="Helical" evidence="11">
    <location>
        <begin position="4525"/>
        <end position="4546"/>
    </location>
</feature>
<dbReference type="GO" id="GO:0004930">
    <property type="term" value="F:G protein-coupled receptor activity"/>
    <property type="evidence" value="ECO:0007669"/>
    <property type="project" value="InterPro"/>
</dbReference>
<dbReference type="Pfam" id="PF12624">
    <property type="entry name" value="VPS13_N"/>
    <property type="match status" value="1"/>
</dbReference>
<dbReference type="Proteomes" id="UP000225706">
    <property type="component" value="Unassembled WGS sequence"/>
</dbReference>
<dbReference type="InterPro" id="IPR056748">
    <property type="entry name" value="VPS13-like_C"/>
</dbReference>
<feature type="transmembrane region" description="Helical" evidence="11">
    <location>
        <begin position="4582"/>
        <end position="4604"/>
    </location>
</feature>
<feature type="transmembrane region" description="Helical" evidence="11">
    <location>
        <begin position="4649"/>
        <end position="4671"/>
    </location>
</feature>
<dbReference type="InterPro" id="IPR028082">
    <property type="entry name" value="Peripla_BP_I"/>
</dbReference>
<keyword evidence="8" id="KW-0325">Glycoprotein</keyword>
<keyword evidence="5 11" id="KW-1133">Transmembrane helix</keyword>
<feature type="coiled-coil region" evidence="9">
    <location>
        <begin position="100"/>
        <end position="127"/>
    </location>
</feature>
<feature type="transmembrane region" description="Helical" evidence="11">
    <location>
        <begin position="4624"/>
        <end position="4643"/>
    </location>
</feature>
<dbReference type="CDD" id="cd06366">
    <property type="entry name" value="PBP1_GABAb_receptor"/>
    <property type="match status" value="1"/>
</dbReference>
<evidence type="ECO:0000256" key="9">
    <source>
        <dbReference type="SAM" id="Coils"/>
    </source>
</evidence>
<evidence type="ECO:0000259" key="12">
    <source>
        <dbReference type="PROSITE" id="PS50259"/>
    </source>
</evidence>
<feature type="domain" description="G-protein coupled receptors family 3 profile" evidence="12">
    <location>
        <begin position="4415"/>
        <end position="4677"/>
    </location>
</feature>
<keyword evidence="6" id="KW-0445">Lipid transport</keyword>
<dbReference type="CDD" id="cd15047">
    <property type="entry name" value="7tmC_GABA-B-like"/>
    <property type="match status" value="1"/>
</dbReference>
<feature type="transmembrane region" description="Helical" evidence="11">
    <location>
        <begin position="4414"/>
        <end position="4434"/>
    </location>
</feature>
<comment type="caution">
    <text evidence="13">The sequence shown here is derived from an EMBL/GenBank/DDBJ whole genome shotgun (WGS) entry which is preliminary data.</text>
</comment>
<evidence type="ECO:0000256" key="11">
    <source>
        <dbReference type="SAM" id="Phobius"/>
    </source>
</evidence>
<comment type="subcellular location">
    <subcellularLocation>
        <location evidence="1">Membrane</location>
        <topology evidence="1">Multi-pass membrane protein</topology>
    </subcellularLocation>
</comment>
<sequence>MLESLAASILNGVLGKYIKDLDSSNLELGILSGNVVLTDLELRDDALDAFHLPIEVTHGYVGKISLTIPWTNLYSEPFDIAVHDVYLIARPIRERTYDPVKAKASEIAAKRERLTQIEQRIEDTDINKEKPKDTEEGSDSFVDKLLAQVLKNLKISVKNIHFRYEDKVTSPNKPFTLGFTLQNLSAETTNELWQECVVDASAKTIYKIVSLDCLSVYWNTNQTSMQFFSMQDSWKELMSHGVSSKRSVPSNYEFILKPLSAECHVVMDQSSEIVLDTPKLLIEVLQQELSLVFTQTQFQNVMDLIESFESMTINQMYLKYQPTSPVKEDPAAWWKYAYTAICEEKFRTWSWNHIKEHRRKYHLYKHLWERKLKGLSEGEESSLGNSIQSLEDKLDIPSILIARRHAEIEVPPSQRFNPNKKRKSKPWWLWLGIGSESSTDYEGVTNQRKQEEDIWSKFSVAALPVEEKEKLYKAIDYSESVRVKYPTEFIKSRVTFNLDKCTFELLDTTNCKIAQLDTEGFDVTLEHRPAQGAFRFHGKINRFKMLGCSEGATENELILVSSKSTLNRQETALVQCTLETKPLEVKADYAASLKVEPVEAIYDAHTIDKIIAFLYMPENSKLQELGKAAANKLQNLRRWTRAGLEYAITHHEVTYLDLDVRSPFVVIPEYGTLERDGSVLAVDLGHLKVVSNLASRDTSVRAATEHELEEMFYDKFEVTLDDVQVMMFNKDVKWQSMQSVSSSPHHILPSTALGIKLQNSITTDNLQLPEFKVSSVLPSLHLKFSDEKYKMLMKFLNHLPFGVQQPVLLEEKRSDAISKTEWRHSSSTLSLEEANDLEALFKDAMATRFNSNEDEDVQWYDAQEYLPHERPEDDQTLLVEAHEVDKIKLAGDFTIEKLLITVDKVDEQEAAGNPYLSLEIRDVGTDLVAHSWDLHAKIKIGFIQLTDNNWKDVDGSNLCVLTSSATDDWITVNYVKADTAGPEFKEKFQSIEQLIEMRFSSLKLTAKQEAIASFQIFVMSLFQSEPEWTTIPQRFLETIREEDDPDGSVGKELVKGEDEGKKAQSDIDVVHFKIVAQIEEVTVILSSMDRHVGKVHVTGLDVSIDVVPAEVDITTKPLKGLLFILFARLNDLDIEDLTDGTLYPQILDLADNTVFECKVTIFNKSLQGAIADQDPTALDFSVNVKLGKLRFVFLGYFVIHLQNFLQAIASPETVAYAQKVTQKAVLNQVQHIQKQGAKIGLNISVNAPQIIIPCNSRSSEKLVADLGELHVSNSLINSSQYGLTDRMDVRFSSFQVSGFSQVEKHLNEHLIEPVELNVIVKRRLELDVSDLPLIEVEGSLELFKLQVTSPKVVDGVCKPYLVLETNNMSATVTMETWILNASAKLGAIELVDHLNKGADGLPVKVLSSSQDTDLISVSYKRVDPRCPEFESTFCTIEQQINVSFSKLKIDCLQKGLMDLQMHGLALLSSFGDSSSALSSDSASNADSEQIKQSTVSLKVNAELSEVDVLVRISHKNLASIKVEGLTAEFLLWDGGMVLKSRQNDLSVIDLNSQTYYPKFKYFDKANLPKSDPSPADLTRLDGNLELNIGKINVVFLYRFIAELLQFVEPLTSPQSTQYVQETAQRAVTEQVESIHSQATRIGLQVAISAPLVIIPRHSRSVDMLIVDLGHLDLQNEFDVLPTSLNDENREAVFDIMELSLQSLQLARGVMDISSSPMIKRNLIEPIKLEANIKRSLLPSCNEIPIIDCSAALDFVEMNLGRQDYHVLTTLFQVNLEEAESVVLEDQSRLDQSMAKEQEEHSEPSETANTSSEPDVPVENAETVWDRMVFSFDLVGASLTLYNNEKPLDPFDSQSSVCDPATRLCLCHVEESVVTVVLPSDSSVQINCALNGCVVEDARKGSISAFPRLVDKKMATLTGSRTSSSSKEMCDVVFCQLPSGEMKVQVSLQNATIFVNFPFLLLLLEFFTIPPSDVDQPPQPQVSVVSQTSLDAPNVRDPEAPRKERVVQIHKTESRDVTSTPTLSQVDAAASPTQETQLMVFVHGVVKDPNIVLLSDATNKESEALIVQAEVEFDYTLEGVKQSLSADLTNLQMQAAQFPEVKRTSYKVLNPCSLSFKYLTPASSEGGQDIAIALEEMVFEFSPGLLTTVSNVVTALTGQQKVDESVQTVGGEVVGAPADLWESKPASAEYWFKKKAIEDAKPKLVTRNATGDKLSLTIKEVQVVLVNEVEGAHIPLLLIRSCATGKVFDWSAQLKVEADVAAQVCYYNECLAVWEPLLEPVMVEDENTMWQVQLKLFLAEGYVSSFSPKDSESCDLPSRDVTDTPQTGDRTDCGLGSLAQKRSSFRKKRRLSSGRRTWPKRKQKRRPRITGPASDDEGDLNFNWALTTFIQSTQMAIMDPSMEVKSDSAIDEVDAPQDGVEAPSDNHEKPTQALYMVINSHDVMQLTVTSAAVRVLSELNELWTIDRAKKLRTVPLATFVIHNELGIHAAVTVSHRLQVSDTEQLTVRQRIPKLPAAGNVGLADVAVDPASRTQRHARSDFIRNISEPVLNHLREKLHKIRKKRASSDPVSLDFIRRRNLSLQNTVSFQIGQEDVKKKLLRKGRSLDLTTRQTDGNTLTQQEEETRSALPRFEEREVEDMEGRSSCFSGTVSSRDSSESSSTTFTVFNSLSSMTSLKHGSQYATELPAFQPMTVSSSSKMEQGMQKYSLHFKQVNGFYHLNLISVCRSGSFLHELSPRDAPFREAKHKWYVVVQVDIKRGRKTVTIRSPLQIQNHLQVPVDVFVKRRDSSGSCEEHHFKLFSVESGGVQNVPLHTAYNEELFFKPGGTDFHISSSSISWRKFSTGEPSHVLSCSSTITSESSSTFFIKALCLSDSLNKLPTGEDSPHHVIHLYPPLIVQNKLPFELVISTEEGGGDDKVLSAGDKVTLVNVCPGYDCKITVTLKDYKEATWMGDIFVKKQRYKSCQLLMRSQEDVSKELSLGVKSMPQQGTRELFIYSPYWLINKTGLHVEYRVSRCKQVYNQSAIEQHPLLFNFTEKTYRKARLRLPGHPWSNKFSLDAVGDSGKVTCKGSESKKFQFILQIEMSRTGLTKVVTLTPKYVIINSTEISYSFIENKCKKALWFVVEPGESKPFWPSDKSSSIMLKPTMSKVISKPFSFDSSHTTVLRIPDWQALTVDVHGEVEDAVTTVVVSPYSPGIATVRIENLCDDIPIRFHQKGCGQVTVLDSKQMILYTWDDPLGVRKLLWKPFKGMDKPIEAQVDEDNFGEIRMELDEISPPVKDDRRQLEDRDSTCGLLCGSSSAVPEEIDQEWDTVDGAVVHRVKKTIYWVSVTDGLQRVLIFADDENLSCLARKCCDSEVVTMDIFMSLDGVGLSLVNSKPDEVAYITLSSSSSVWQVEGTSGRWKTLNLELSTWLEDAWRNNAVEVVLEDREVNFNTMTMTRPYNGALQRLFEPALWLNYTRSDRYHSLHCRMHRIQIDNQQFSTVFPVALYPSPLPSAIIHRTGFKPFIEVSVIYHQVPKEGMHHIKYAKALVQEMNVRIDKGFIISMASLFSQQKELLEEAALETQKVFLEYFHLSPLKINLSFSLASSSDEDDENQAFARDLLDFFVDSIGATLTEINDAELKMAYFERVSAFLTQENLVAQITRHYTMQGVRQVYVLVLGLDVLGNPYALIHGIGEGVRDLFYEPYQGIIAGPGEFAEGVARGVKSLLGHVIGGTAGAFSRITGSLGQAVATLTFDSNFQMQRRLRMHRQPQGVGQGLLMGGKSLLMGLFFGVSGVVVKPVKGARSEGVEGFFKGIGKGLLGLLTRPTGGVIDMVSFTLDGVRRSAEQNGEDIACRMRLPRFTASNMSLHQFDDDVYVDHMSIAEEDDSVVVLLTNRRILNLHQSKFWHNWKVRWSCLYEDVAGFPLLTENALVIKEESSKQDHTTSFLSAPTHDIVSSNRVELEVMTAGGKEVAKHINANDVNTAVLSLESVGGRTMCISMNLWVFFHFLLSFLIHAQSQPVKSPLYIGSMAPLTGRRAWWGAGITAAMRMAFDYINKDSDILPGYELKLLANDTKGETGLGNKILYGYIKEGRPLIVLGPGRSNVALSVADTAKYWKMIQISASAESGDLSDSVTYPYFFRTIPSLSSSKSTFVALAKAFGWKRVSILFYSRDMYIKAATNLKEECERNNITVLSYGSFRDINDAENQLRHIKIYKYNLYGNKYGWVIHTPDSRGWWKRTFPDTGCSEQQVNTAAEYSITVDHLYITKDNVSSISGLTPQQFSKVYEEFANNTKVKTSLYGPFGFDAAWLVALALKTSIEKLSESQLLNIQDFAENNESEIVKESLLTTRFKGVTGEVRLGSNGDRAGKFEVFQLRGSALDSIAFHDATKPDLLSFYNEMEFKWRTDGEAPRDHVLFENKLIHLSEGNFIVMCVVASVGIFVCFGFLYFNVANRHIRFIKMSSPNINNAIIVGCILAYVSVFLFAIDGERLTSYICNAKVITLDIGFTVAFGSMFSKTWRVHRITRKIRVRRRVIKDIHLFGMIFVFLFVDIVIILIWSVVDPLRKDKKYLYDQTVHEHNVDVIERPMIYYCTMNRAVTWLLLVYGFKGILLIFGSFLAWETRKVKIAALNDSHHIGMAVYNVFIVCMIGVPLAIYSDKQAYEFSFYVITTSIVFCTTLTLCLVFVPKIRIMRKGNCEDAVERFPTNGIKYETKNLNNFRESLSNAELQREVKRLRELIAKSEMERETRASKASQHLAPKPSCMV</sequence>
<dbReference type="SUPFAM" id="SSF53822">
    <property type="entry name" value="Periplasmic binding protein-like I"/>
    <property type="match status" value="1"/>
</dbReference>
<feature type="compositionally biased region" description="Polar residues" evidence="10">
    <location>
        <begin position="2606"/>
        <end position="2619"/>
    </location>
</feature>
<feature type="region of interest" description="Disordered" evidence="10">
    <location>
        <begin position="2305"/>
        <end position="2376"/>
    </location>
</feature>
<feature type="compositionally biased region" description="Low complexity" evidence="10">
    <location>
        <begin position="2647"/>
        <end position="2659"/>
    </location>
</feature>
<dbReference type="InterPro" id="IPR001828">
    <property type="entry name" value="ANF_lig-bd_rcpt"/>
</dbReference>
<feature type="transmembrane region" description="Helical" evidence="11">
    <location>
        <begin position="4483"/>
        <end position="4504"/>
    </location>
</feature>
<dbReference type="InterPro" id="IPR026847">
    <property type="entry name" value="VPS13"/>
</dbReference>
<feature type="transmembrane region" description="Helical" evidence="11">
    <location>
        <begin position="4454"/>
        <end position="4471"/>
    </location>
</feature>
<evidence type="ECO:0000256" key="3">
    <source>
        <dbReference type="ARBA" id="ARBA00022448"/>
    </source>
</evidence>
<dbReference type="Pfam" id="PF25036">
    <property type="entry name" value="VPS13_VAB"/>
    <property type="match status" value="1"/>
</dbReference>
<dbReference type="InterPro" id="IPR009543">
    <property type="entry name" value="VPS13_VAB"/>
</dbReference>
<dbReference type="InterPro" id="IPR017978">
    <property type="entry name" value="GPCR_3_C"/>
</dbReference>
<feature type="compositionally biased region" description="Basic and acidic residues" evidence="10">
    <location>
        <begin position="2622"/>
        <end position="2633"/>
    </location>
</feature>
<dbReference type="PANTHER" id="PTHR16166:SF146">
    <property type="entry name" value="VACUOLAR PROTEIN SORTING-ASSOCIATED PROTEIN 13A-LIKE ISOFORM X1"/>
    <property type="match status" value="1"/>
</dbReference>
<evidence type="ECO:0000256" key="7">
    <source>
        <dbReference type="ARBA" id="ARBA00023136"/>
    </source>
</evidence>
<dbReference type="GO" id="GO:0045053">
    <property type="term" value="P:protein retention in Golgi apparatus"/>
    <property type="evidence" value="ECO:0007669"/>
    <property type="project" value="TreeGrafter"/>
</dbReference>
<evidence type="ECO:0000256" key="5">
    <source>
        <dbReference type="ARBA" id="ARBA00022989"/>
    </source>
</evidence>
<keyword evidence="3" id="KW-0813">Transport</keyword>
<dbReference type="PRINTS" id="PR01177">
    <property type="entry name" value="GABAB1RECPTR"/>
</dbReference>
<dbReference type="OrthoDB" id="5979724at2759"/>
<keyword evidence="4 11" id="KW-0812">Transmembrane</keyword>
<proteinExistence type="inferred from homology"/>
<evidence type="ECO:0000256" key="2">
    <source>
        <dbReference type="ARBA" id="ARBA00006545"/>
    </source>
</evidence>
<dbReference type="Gene3D" id="3.40.50.2300">
    <property type="match status" value="2"/>
</dbReference>
<accession>A0A2B4SMS5</accession>
<evidence type="ECO:0000313" key="13">
    <source>
        <dbReference type="EMBL" id="PFX31201.1"/>
    </source>
</evidence>
<feature type="compositionally biased region" description="Basic residues" evidence="10">
    <location>
        <begin position="2342"/>
        <end position="2367"/>
    </location>
</feature>
<reference evidence="14" key="1">
    <citation type="journal article" date="2017" name="bioRxiv">
        <title>Comparative analysis of the genomes of Stylophora pistillata and Acropora digitifera provides evidence for extensive differences between species of corals.</title>
        <authorList>
            <person name="Voolstra C.R."/>
            <person name="Li Y."/>
            <person name="Liew Y.J."/>
            <person name="Baumgarten S."/>
            <person name="Zoccola D."/>
            <person name="Flot J.-F."/>
            <person name="Tambutte S."/>
            <person name="Allemand D."/>
            <person name="Aranda M."/>
        </authorList>
    </citation>
    <scope>NUCLEOTIDE SEQUENCE [LARGE SCALE GENOMIC DNA]</scope>
</reference>
<gene>
    <name evidence="13" type="primary">Vps13c</name>
    <name evidence="13" type="ORF">AWC38_SpisGene3984</name>
</gene>
<dbReference type="GO" id="GO:0016020">
    <property type="term" value="C:membrane"/>
    <property type="evidence" value="ECO:0007669"/>
    <property type="project" value="UniProtKB-SubCell"/>
</dbReference>
<dbReference type="PROSITE" id="PS50259">
    <property type="entry name" value="G_PROTEIN_RECEP_F3_4"/>
    <property type="match status" value="1"/>
</dbReference>
<dbReference type="EMBL" id="LSMT01000039">
    <property type="protein sequence ID" value="PFX31201.1"/>
    <property type="molecule type" value="Genomic_DNA"/>
</dbReference>
<feature type="compositionally biased region" description="Basic and acidic residues" evidence="10">
    <location>
        <begin position="1786"/>
        <end position="1803"/>
    </location>
</feature>
<evidence type="ECO:0000256" key="10">
    <source>
        <dbReference type="SAM" id="MobiDB-lite"/>
    </source>
</evidence>
<evidence type="ECO:0000313" key="14">
    <source>
        <dbReference type="Proteomes" id="UP000225706"/>
    </source>
</evidence>
<dbReference type="Pfam" id="PF25037">
    <property type="entry name" value="VPS13_C"/>
    <property type="match status" value="1"/>
</dbReference>
<dbReference type="PANTHER" id="PTHR16166">
    <property type="entry name" value="VACUOLAR PROTEIN SORTING-ASSOCIATED PROTEIN VPS13"/>
    <property type="match status" value="1"/>
</dbReference>
<evidence type="ECO:0000256" key="4">
    <source>
        <dbReference type="ARBA" id="ARBA00022692"/>
    </source>
</evidence>
<dbReference type="STRING" id="50429.A0A2B4SMS5"/>
<name>A0A2B4SMS5_STYPI</name>
<keyword evidence="14" id="KW-1185">Reference proteome</keyword>
<keyword evidence="9" id="KW-0175">Coiled coil</keyword>